<dbReference type="InterPro" id="IPR000326">
    <property type="entry name" value="PAP2/HPO"/>
</dbReference>
<sequence length="261" mass="28066">MTKTAIAFLAAAIVLSGGASAKDAKAQREGYLKPGVVDIMSILPPAPVVGDPRYETDRAIFKATRRYIGTPRWSMATNDARYDDVSMLADFSCALGASLDPASVPHLMALMRKVGTDTQRETNVAKNINKRLRPYKIDDGEICQPKEELGDSYDYPSGHTTGGWTWALVLSDVVPDRASQIMARGRAYGESRIVCGAHNASAVEGGRLSATTTLTVVRNTKAYQDDVATARAEFAAVKKAAPAMCQAEQALIKENIFVPAP</sequence>
<dbReference type="EMBL" id="JAASRM010000001">
    <property type="protein sequence ID" value="NIK89664.1"/>
    <property type="molecule type" value="Genomic_DNA"/>
</dbReference>
<dbReference type="SMART" id="SM00014">
    <property type="entry name" value="acidPPc"/>
    <property type="match status" value="1"/>
</dbReference>
<dbReference type="Pfam" id="PF01569">
    <property type="entry name" value="PAP2"/>
    <property type="match status" value="1"/>
</dbReference>
<reference evidence="4 5" key="1">
    <citation type="submission" date="2020-03" db="EMBL/GenBank/DDBJ databases">
        <title>Genomic Encyclopedia of Type Strains, Phase IV (KMG-IV): sequencing the most valuable type-strain genomes for metagenomic binning, comparative biology and taxonomic classification.</title>
        <authorList>
            <person name="Goeker M."/>
        </authorList>
    </citation>
    <scope>NUCLEOTIDE SEQUENCE [LARGE SCALE GENOMIC DNA]</scope>
    <source>
        <strain evidence="4 5">DSM 19867</strain>
    </source>
</reference>
<dbReference type="Gene3D" id="1.20.144.10">
    <property type="entry name" value="Phosphatidic acid phosphatase type 2/haloperoxidase"/>
    <property type="match status" value="1"/>
</dbReference>
<evidence type="ECO:0000313" key="4">
    <source>
        <dbReference type="EMBL" id="NIK89664.1"/>
    </source>
</evidence>
<evidence type="ECO:0000313" key="5">
    <source>
        <dbReference type="Proteomes" id="UP000570514"/>
    </source>
</evidence>
<dbReference type="PIRSF" id="PIRSF000897">
    <property type="entry name" value="Acid_Ptase_ClsA"/>
    <property type="match status" value="1"/>
</dbReference>
<gene>
    <name evidence="4" type="ORF">FHS83_002982</name>
</gene>
<keyword evidence="5" id="KW-1185">Reference proteome</keyword>
<feature type="chain" id="PRO_5033042367" description="Acid phosphatase" evidence="2">
    <location>
        <begin position="22"/>
        <end position="261"/>
    </location>
</feature>
<keyword evidence="1 4" id="KW-0378">Hydrolase</keyword>
<evidence type="ECO:0000256" key="2">
    <source>
        <dbReference type="SAM" id="SignalP"/>
    </source>
</evidence>
<dbReference type="Proteomes" id="UP000570514">
    <property type="component" value="Unassembled WGS sequence"/>
</dbReference>
<dbReference type="AlphaFoldDB" id="A0A846N127"/>
<comment type="catalytic activity">
    <reaction evidence="1">
        <text>a phosphate monoester + H2O = an alcohol + phosphate</text>
        <dbReference type="Rhea" id="RHEA:15017"/>
        <dbReference type="ChEBI" id="CHEBI:15377"/>
        <dbReference type="ChEBI" id="CHEBI:30879"/>
        <dbReference type="ChEBI" id="CHEBI:43474"/>
        <dbReference type="ChEBI" id="CHEBI:67140"/>
        <dbReference type="EC" id="3.1.3.2"/>
    </reaction>
</comment>
<evidence type="ECO:0000259" key="3">
    <source>
        <dbReference type="SMART" id="SM00014"/>
    </source>
</evidence>
<dbReference type="InterPro" id="IPR001011">
    <property type="entry name" value="Acid_Pase_classA_bac"/>
</dbReference>
<accession>A0A846N127</accession>
<name>A0A846N127_9PROT</name>
<feature type="domain" description="Phosphatidic acid phosphatase type 2/haloperoxidase" evidence="3">
    <location>
        <begin position="106"/>
        <end position="218"/>
    </location>
</feature>
<dbReference type="RefSeq" id="WP_167083734.1">
    <property type="nucleotide sequence ID" value="NZ_BAAADC010000001.1"/>
</dbReference>
<feature type="signal peptide" evidence="2">
    <location>
        <begin position="1"/>
        <end position="21"/>
    </location>
</feature>
<dbReference type="EC" id="3.1.3.2" evidence="1"/>
<comment type="caution">
    <text evidence="4">The sequence shown here is derived from an EMBL/GenBank/DDBJ whole genome shotgun (WGS) entry which is preliminary data.</text>
</comment>
<evidence type="ECO:0000256" key="1">
    <source>
        <dbReference type="PIRNR" id="PIRNR000897"/>
    </source>
</evidence>
<proteinExistence type="inferred from homology"/>
<dbReference type="GO" id="GO:0003993">
    <property type="term" value="F:acid phosphatase activity"/>
    <property type="evidence" value="ECO:0007669"/>
    <property type="project" value="UniProtKB-EC"/>
</dbReference>
<protein>
    <recommendedName>
        <fullName evidence="1">Acid phosphatase</fullName>
        <ecNumber evidence="1">3.1.3.2</ecNumber>
    </recommendedName>
</protein>
<comment type="similarity">
    <text evidence="1">Belongs to the class A bacterial acid phosphatase family.</text>
</comment>
<dbReference type="PRINTS" id="PR00483">
    <property type="entry name" value="BACPHPHTASE"/>
</dbReference>
<organism evidence="4 5">
    <name type="scientific">Rhizomicrobium palustre</name>
    <dbReference type="NCBI Taxonomy" id="189966"/>
    <lineage>
        <taxon>Bacteria</taxon>
        <taxon>Pseudomonadati</taxon>
        <taxon>Pseudomonadota</taxon>
        <taxon>Alphaproteobacteria</taxon>
        <taxon>Micropepsales</taxon>
        <taxon>Micropepsaceae</taxon>
        <taxon>Rhizomicrobium</taxon>
    </lineage>
</organism>
<dbReference type="InterPro" id="IPR036938">
    <property type="entry name" value="PAP2/HPO_sf"/>
</dbReference>
<dbReference type="CDD" id="cd03397">
    <property type="entry name" value="PAP2_acid_phosphatase"/>
    <property type="match status" value="1"/>
</dbReference>
<dbReference type="SUPFAM" id="SSF48317">
    <property type="entry name" value="Acid phosphatase/Vanadium-dependent haloperoxidase"/>
    <property type="match status" value="1"/>
</dbReference>
<keyword evidence="2" id="KW-0732">Signal</keyword>
<dbReference type="GO" id="GO:0030288">
    <property type="term" value="C:outer membrane-bounded periplasmic space"/>
    <property type="evidence" value="ECO:0007669"/>
    <property type="project" value="InterPro"/>
</dbReference>